<dbReference type="GO" id="GO:0008168">
    <property type="term" value="F:methyltransferase activity"/>
    <property type="evidence" value="ECO:0007669"/>
    <property type="project" value="UniProtKB-KW"/>
</dbReference>
<evidence type="ECO:0008006" key="15">
    <source>
        <dbReference type="Google" id="ProtNLM"/>
    </source>
</evidence>
<keyword evidence="3" id="KW-0808">Transferase</keyword>
<organism evidence="13 14">
    <name type="scientific">Agrocybe pediades</name>
    <dbReference type="NCBI Taxonomy" id="84607"/>
    <lineage>
        <taxon>Eukaryota</taxon>
        <taxon>Fungi</taxon>
        <taxon>Dikarya</taxon>
        <taxon>Basidiomycota</taxon>
        <taxon>Agaricomycotina</taxon>
        <taxon>Agaricomycetes</taxon>
        <taxon>Agaricomycetidae</taxon>
        <taxon>Agaricales</taxon>
        <taxon>Agaricineae</taxon>
        <taxon>Strophariaceae</taxon>
        <taxon>Agrocybe</taxon>
    </lineage>
</organism>
<keyword evidence="6" id="KW-0256">Endoplasmic reticulum</keyword>
<dbReference type="GO" id="GO:0032259">
    <property type="term" value="P:methylation"/>
    <property type="evidence" value="ECO:0007669"/>
    <property type="project" value="UniProtKB-KW"/>
</dbReference>
<dbReference type="PANTHER" id="PTHR12714">
    <property type="entry name" value="PROTEIN-S ISOPRENYLCYSTEINE O-METHYLTRANSFERASE"/>
    <property type="match status" value="1"/>
</dbReference>
<keyword evidence="9 12" id="KW-0472">Membrane</keyword>
<feature type="transmembrane region" description="Helical" evidence="12">
    <location>
        <begin position="196"/>
        <end position="216"/>
    </location>
</feature>
<keyword evidence="2" id="KW-0444">Lipid biosynthesis</keyword>
<evidence type="ECO:0000256" key="3">
    <source>
        <dbReference type="ARBA" id="ARBA00022603"/>
    </source>
</evidence>
<feature type="transmembrane region" description="Helical" evidence="12">
    <location>
        <begin position="67"/>
        <end position="88"/>
    </location>
</feature>
<gene>
    <name evidence="13" type="ORF">D9613_006653</name>
</gene>
<keyword evidence="10" id="KW-0594">Phospholipid biosynthesis</keyword>
<keyword evidence="4" id="KW-0949">S-adenosyl-L-methionine</keyword>
<evidence type="ECO:0000256" key="7">
    <source>
        <dbReference type="ARBA" id="ARBA00022989"/>
    </source>
</evidence>
<feature type="transmembrane region" description="Helical" evidence="12">
    <location>
        <begin position="108"/>
        <end position="128"/>
    </location>
</feature>
<evidence type="ECO:0000256" key="5">
    <source>
        <dbReference type="ARBA" id="ARBA00022692"/>
    </source>
</evidence>
<evidence type="ECO:0000256" key="9">
    <source>
        <dbReference type="ARBA" id="ARBA00023136"/>
    </source>
</evidence>
<accession>A0A8H4QHA5</accession>
<evidence type="ECO:0000256" key="12">
    <source>
        <dbReference type="SAM" id="Phobius"/>
    </source>
</evidence>
<evidence type="ECO:0000256" key="1">
    <source>
        <dbReference type="ARBA" id="ARBA00004127"/>
    </source>
</evidence>
<dbReference type="GO" id="GO:0012505">
    <property type="term" value="C:endomembrane system"/>
    <property type="evidence" value="ECO:0007669"/>
    <property type="project" value="UniProtKB-SubCell"/>
</dbReference>
<dbReference type="InterPro" id="IPR007318">
    <property type="entry name" value="Phopholipid_MeTrfase"/>
</dbReference>
<evidence type="ECO:0000313" key="13">
    <source>
        <dbReference type="EMBL" id="KAF4610731.1"/>
    </source>
</evidence>
<reference evidence="13 14" key="1">
    <citation type="submission" date="2019-12" db="EMBL/GenBank/DDBJ databases">
        <authorList>
            <person name="Floudas D."/>
            <person name="Bentzer J."/>
            <person name="Ahren D."/>
            <person name="Johansson T."/>
            <person name="Persson P."/>
            <person name="Tunlid A."/>
        </authorList>
    </citation>
    <scope>NUCLEOTIDE SEQUENCE [LARGE SCALE GENOMIC DNA]</scope>
    <source>
        <strain evidence="13 14">CBS 102.39</strain>
    </source>
</reference>
<dbReference type="Pfam" id="PF04191">
    <property type="entry name" value="PEMT"/>
    <property type="match status" value="1"/>
</dbReference>
<name>A0A8H4QHA5_9AGAR</name>
<evidence type="ECO:0000256" key="6">
    <source>
        <dbReference type="ARBA" id="ARBA00022824"/>
    </source>
</evidence>
<evidence type="ECO:0000256" key="10">
    <source>
        <dbReference type="ARBA" id="ARBA00023209"/>
    </source>
</evidence>
<keyword evidence="14" id="KW-1185">Reference proteome</keyword>
<evidence type="ECO:0000256" key="11">
    <source>
        <dbReference type="ARBA" id="ARBA00023264"/>
    </source>
</evidence>
<dbReference type="Proteomes" id="UP000521872">
    <property type="component" value="Unassembled WGS sequence"/>
</dbReference>
<evidence type="ECO:0000256" key="2">
    <source>
        <dbReference type="ARBA" id="ARBA00022516"/>
    </source>
</evidence>
<dbReference type="EMBL" id="JAACJL010000058">
    <property type="protein sequence ID" value="KAF4610731.1"/>
    <property type="molecule type" value="Genomic_DNA"/>
</dbReference>
<evidence type="ECO:0000256" key="4">
    <source>
        <dbReference type="ARBA" id="ARBA00022691"/>
    </source>
</evidence>
<dbReference type="Gene3D" id="1.20.120.1630">
    <property type="match status" value="1"/>
</dbReference>
<dbReference type="GO" id="GO:0008654">
    <property type="term" value="P:phospholipid biosynthetic process"/>
    <property type="evidence" value="ECO:0007669"/>
    <property type="project" value="UniProtKB-KW"/>
</dbReference>
<keyword evidence="3" id="KW-0489">Methyltransferase</keyword>
<keyword evidence="8" id="KW-0443">Lipid metabolism</keyword>
<protein>
    <recommendedName>
        <fullName evidence="15">Protein-S-isoprenylcysteine O-methyltransferase</fullName>
    </recommendedName>
</protein>
<keyword evidence="5 12" id="KW-0812">Transmembrane</keyword>
<evidence type="ECO:0000256" key="8">
    <source>
        <dbReference type="ARBA" id="ARBA00023098"/>
    </source>
</evidence>
<keyword evidence="7 12" id="KW-1133">Transmembrane helix</keyword>
<comment type="subcellular location">
    <subcellularLocation>
        <location evidence="1">Endomembrane system</location>
        <topology evidence="1">Multi-pass membrane protein</topology>
    </subcellularLocation>
</comment>
<sequence>MAKAAGVIARCSSSTSALFKVPMIVLYTYLWYKVMKPPQPVARREELRPTIAIDVASHSFWRVYGTIYTQVIFSTLEIGAILAANGFALPGWQWVSWTSGDYREDLQLSAYAITGVVFMALGALIRKFCYKAMGTFFRYHVSIQKGHQLIVGGPYSIVRHPSYTGLIFATTGWFLWNWSEGSWVRTCGILDSVSGVIFITFLTTVGILGVLAVTLGRMTCEDDLLRKTFGKEREDWAKRVPYSVFPGTW</sequence>
<proteinExistence type="predicted"/>
<comment type="caution">
    <text evidence="13">The sequence shown here is derived from an EMBL/GenBank/DDBJ whole genome shotgun (WGS) entry which is preliminary data.</text>
</comment>
<evidence type="ECO:0000313" key="14">
    <source>
        <dbReference type="Proteomes" id="UP000521872"/>
    </source>
</evidence>
<dbReference type="PANTHER" id="PTHR12714:SF9">
    <property type="entry name" value="PROTEIN-S-ISOPRENYLCYSTEINE O-METHYLTRANSFERASE"/>
    <property type="match status" value="1"/>
</dbReference>
<dbReference type="AlphaFoldDB" id="A0A8H4QHA5"/>
<keyword evidence="11" id="KW-1208">Phospholipid metabolism</keyword>